<dbReference type="EMBL" id="LLZG01000059">
    <property type="protein sequence ID" value="KUL41808.1"/>
    <property type="molecule type" value="Genomic_DNA"/>
</dbReference>
<accession>A0A0X3VAS3</accession>
<reference evidence="3" key="1">
    <citation type="submission" date="2015-10" db="EMBL/GenBank/DDBJ databases">
        <authorList>
            <person name="Ju K.-S."/>
            <person name="Doroghazi J.R."/>
            <person name="Metcalf W.W."/>
        </authorList>
    </citation>
    <scope>NUCLEOTIDE SEQUENCE [LARGE SCALE GENOMIC DNA]</scope>
    <source>
        <strain evidence="3">NRRL 3151</strain>
    </source>
</reference>
<comment type="caution">
    <text evidence="2">The sequence shown here is derived from an EMBL/GenBank/DDBJ whole genome shotgun (WGS) entry which is preliminary data.</text>
</comment>
<evidence type="ECO:0000256" key="1">
    <source>
        <dbReference type="SAM" id="MobiDB-lite"/>
    </source>
</evidence>
<evidence type="ECO:0000313" key="3">
    <source>
        <dbReference type="Proteomes" id="UP000053923"/>
    </source>
</evidence>
<feature type="compositionally biased region" description="Polar residues" evidence="1">
    <location>
        <begin position="75"/>
        <end position="99"/>
    </location>
</feature>
<dbReference type="AlphaFoldDB" id="A0A0X3VAS3"/>
<evidence type="ECO:0000313" key="2">
    <source>
        <dbReference type="EMBL" id="KUL41808.1"/>
    </source>
</evidence>
<gene>
    <name evidence="2" type="ORF">ADL12_11060</name>
</gene>
<dbReference type="Proteomes" id="UP000053923">
    <property type="component" value="Unassembled WGS sequence"/>
</dbReference>
<feature type="region of interest" description="Disordered" evidence="1">
    <location>
        <begin position="71"/>
        <end position="104"/>
    </location>
</feature>
<keyword evidence="3" id="KW-1185">Reference proteome</keyword>
<organism evidence="2 3">
    <name type="scientific">Streptomyces regalis</name>
    <dbReference type="NCBI Taxonomy" id="68262"/>
    <lineage>
        <taxon>Bacteria</taxon>
        <taxon>Bacillati</taxon>
        <taxon>Actinomycetota</taxon>
        <taxon>Actinomycetes</taxon>
        <taxon>Kitasatosporales</taxon>
        <taxon>Streptomycetaceae</taxon>
        <taxon>Streptomyces</taxon>
    </lineage>
</organism>
<name>A0A0X3VAS3_9ACTN</name>
<proteinExistence type="predicted"/>
<sequence length="118" mass="12654">MFIDEFGGGADEVGDDGEEALVDFFLRRVGQRFPFCLGECMQAVVVSGKGNRRLCGAWGMGDLFGEKIQRIPPASTDSNESSTTGTSTALRLNSPTASRRSPCPVFARSASRVCSRKA</sequence>
<protein>
    <submittedName>
        <fullName evidence="2">Uncharacterized protein</fullName>
    </submittedName>
</protein>